<dbReference type="AlphaFoldDB" id="A0A1H4EU53"/>
<evidence type="ECO:0000313" key="2">
    <source>
        <dbReference type="Proteomes" id="UP000198703"/>
    </source>
</evidence>
<proteinExistence type="predicted"/>
<sequence length="38" mass="4386">MITAMKRFDTKQIVKFCQNKNGLWFVSIYSCSSDAVPK</sequence>
<name>A0A1H4EU53_9RHOB</name>
<dbReference type="Proteomes" id="UP000198703">
    <property type="component" value="Unassembled WGS sequence"/>
</dbReference>
<keyword evidence="2" id="KW-1185">Reference proteome</keyword>
<accession>A0A1H4EU53</accession>
<organism evidence="1 2">
    <name type="scientific">Rubrimonas cliftonensis</name>
    <dbReference type="NCBI Taxonomy" id="89524"/>
    <lineage>
        <taxon>Bacteria</taxon>
        <taxon>Pseudomonadati</taxon>
        <taxon>Pseudomonadota</taxon>
        <taxon>Alphaproteobacteria</taxon>
        <taxon>Rhodobacterales</taxon>
        <taxon>Paracoccaceae</taxon>
        <taxon>Rubrimonas</taxon>
    </lineage>
</organism>
<reference evidence="1 2" key="1">
    <citation type="submission" date="2016-10" db="EMBL/GenBank/DDBJ databases">
        <authorList>
            <person name="de Groot N.N."/>
        </authorList>
    </citation>
    <scope>NUCLEOTIDE SEQUENCE [LARGE SCALE GENOMIC DNA]</scope>
    <source>
        <strain evidence="1 2">DSM 15345</strain>
    </source>
</reference>
<dbReference type="EMBL" id="FNQM01000015">
    <property type="protein sequence ID" value="SEA87752.1"/>
    <property type="molecule type" value="Genomic_DNA"/>
</dbReference>
<evidence type="ECO:0000313" key="1">
    <source>
        <dbReference type="EMBL" id="SEA87752.1"/>
    </source>
</evidence>
<gene>
    <name evidence="1" type="ORF">SAMN05444370_11568</name>
</gene>
<dbReference type="PROSITE" id="PS51257">
    <property type="entry name" value="PROKAR_LIPOPROTEIN"/>
    <property type="match status" value="1"/>
</dbReference>
<protein>
    <submittedName>
        <fullName evidence="1">Uncharacterized protein</fullName>
    </submittedName>
</protein>